<reference evidence="1 2" key="1">
    <citation type="submission" date="2019-08" db="EMBL/GenBank/DDBJ databases">
        <authorList>
            <person name="Liang Q."/>
        </authorList>
    </citation>
    <scope>NUCLEOTIDE SEQUENCE [LARGE SCALE GENOMIC DNA]</scope>
    <source>
        <strain evidence="1 2">V1718</strain>
    </source>
</reference>
<dbReference type="KEGG" id="bbae:FRD01_03555"/>
<dbReference type="OrthoDB" id="9809746at2"/>
<gene>
    <name evidence="1" type="ORF">FRD01_03555</name>
</gene>
<keyword evidence="2" id="KW-1185">Reference proteome</keyword>
<dbReference type="PROSITE" id="PS51257">
    <property type="entry name" value="PROKAR_LIPOPROTEIN"/>
    <property type="match status" value="1"/>
</dbReference>
<protein>
    <recommendedName>
        <fullName evidence="3">SbsA Ig-like domain-containing protein</fullName>
    </recommendedName>
</protein>
<dbReference type="EMBL" id="CP042467">
    <property type="protein sequence ID" value="QED26345.1"/>
    <property type="molecule type" value="Genomic_DNA"/>
</dbReference>
<dbReference type="Proteomes" id="UP000321595">
    <property type="component" value="Chromosome"/>
</dbReference>
<proteinExistence type="predicted"/>
<sequence>MDARIHTTLGASAIFLMSCTGVDSPPLLDENGEPLAAPGFFDRWLEVESVRPDDAEIALRPVIRVRFNDPIDINRVLDFDVLTLNSNGIRVSGRVRWDLAENELEWRALSNLEEGLRYRAVFNENRLRSVTGVELLRSPSPEFMAVADGPSEEPREVESVRWAEVDALIEARCGSCHRDPEWQLNPLEYETLVGARATEVDTYLVRPFDPANSYLMHKILPEYPVRRFGVQPPIWSDEEPLSNEEIRLISDWIESGAK</sequence>
<accession>A0A5B8XL47</accession>
<organism evidence="1 2">
    <name type="scientific">Microvenator marinus</name>
    <dbReference type="NCBI Taxonomy" id="2600177"/>
    <lineage>
        <taxon>Bacteria</taxon>
        <taxon>Deltaproteobacteria</taxon>
        <taxon>Bradymonadales</taxon>
        <taxon>Microvenatoraceae</taxon>
        <taxon>Microvenator</taxon>
    </lineage>
</organism>
<dbReference type="AlphaFoldDB" id="A0A5B8XL47"/>
<dbReference type="RefSeq" id="WP_146957711.1">
    <property type="nucleotide sequence ID" value="NZ_CP042467.1"/>
</dbReference>
<evidence type="ECO:0000313" key="2">
    <source>
        <dbReference type="Proteomes" id="UP000321595"/>
    </source>
</evidence>
<evidence type="ECO:0008006" key="3">
    <source>
        <dbReference type="Google" id="ProtNLM"/>
    </source>
</evidence>
<name>A0A5B8XL47_9DELT</name>
<evidence type="ECO:0000313" key="1">
    <source>
        <dbReference type="EMBL" id="QED26345.1"/>
    </source>
</evidence>